<name>B3E4Q6_TRIL1</name>
<dbReference type="RefSeq" id="WP_012470326.1">
    <property type="nucleotide sequence ID" value="NC_010814.1"/>
</dbReference>
<dbReference type="AlphaFoldDB" id="B3E4Q6"/>
<protein>
    <submittedName>
        <fullName evidence="7">Redoxin domain protein</fullName>
    </submittedName>
</protein>
<accession>B3E4Q6</accession>
<sequence>MKKLLVLLCCAVALTAGCSKDKSAAPSKAPAEKSQAPEISVVSLDNQQLTLAALKGKVVLLNFWATWCPPCREEIPSMIKLNTFMAGKPFQMVCVSVDEGGKQAVQEFLKNSGYSLPAYTDPSGQVAKTYGITGVPETFVIDKNGLIVKKVIGGLDWNSPEVIAFLEGLMK</sequence>
<dbReference type="Proteomes" id="UP000002420">
    <property type="component" value="Chromosome"/>
</dbReference>
<dbReference type="PANTHER" id="PTHR42852:SF6">
    <property type="entry name" value="THIOL:DISULFIDE INTERCHANGE PROTEIN DSBE"/>
    <property type="match status" value="1"/>
</dbReference>
<evidence type="ECO:0000313" key="7">
    <source>
        <dbReference type="EMBL" id="ACD95992.1"/>
    </source>
</evidence>
<dbReference type="GO" id="GO:0030313">
    <property type="term" value="C:cell envelope"/>
    <property type="evidence" value="ECO:0007669"/>
    <property type="project" value="UniProtKB-SubCell"/>
</dbReference>
<comment type="subcellular location">
    <subcellularLocation>
        <location evidence="1">Cell envelope</location>
    </subcellularLocation>
</comment>
<dbReference type="GO" id="GO:0017004">
    <property type="term" value="P:cytochrome complex assembly"/>
    <property type="evidence" value="ECO:0007669"/>
    <property type="project" value="UniProtKB-KW"/>
</dbReference>
<dbReference type="InterPro" id="IPR013766">
    <property type="entry name" value="Thioredoxin_domain"/>
</dbReference>
<evidence type="ECO:0000256" key="5">
    <source>
        <dbReference type="SAM" id="SignalP"/>
    </source>
</evidence>
<dbReference type="GO" id="GO:0016491">
    <property type="term" value="F:oxidoreductase activity"/>
    <property type="evidence" value="ECO:0007669"/>
    <property type="project" value="InterPro"/>
</dbReference>
<dbReference type="Pfam" id="PF08534">
    <property type="entry name" value="Redoxin"/>
    <property type="match status" value="1"/>
</dbReference>
<dbReference type="PROSITE" id="PS51257">
    <property type="entry name" value="PROKAR_LIPOPROTEIN"/>
    <property type="match status" value="1"/>
</dbReference>
<gene>
    <name evidence="7" type="ordered locus">Glov_2276</name>
</gene>
<proteinExistence type="predicted"/>
<dbReference type="eggNOG" id="COG0526">
    <property type="taxonomic scope" value="Bacteria"/>
</dbReference>
<dbReference type="EMBL" id="CP001089">
    <property type="protein sequence ID" value="ACD95992.1"/>
    <property type="molecule type" value="Genomic_DNA"/>
</dbReference>
<dbReference type="InterPro" id="IPR013740">
    <property type="entry name" value="Redoxin"/>
</dbReference>
<dbReference type="Gene3D" id="3.40.30.10">
    <property type="entry name" value="Glutaredoxin"/>
    <property type="match status" value="1"/>
</dbReference>
<dbReference type="OrthoDB" id="9813820at2"/>
<dbReference type="InterPro" id="IPR050553">
    <property type="entry name" value="Thioredoxin_ResA/DsbE_sf"/>
</dbReference>
<dbReference type="PROSITE" id="PS51352">
    <property type="entry name" value="THIOREDOXIN_2"/>
    <property type="match status" value="1"/>
</dbReference>
<dbReference type="PROSITE" id="PS00194">
    <property type="entry name" value="THIOREDOXIN_1"/>
    <property type="match status" value="1"/>
</dbReference>
<evidence type="ECO:0000256" key="3">
    <source>
        <dbReference type="ARBA" id="ARBA00023157"/>
    </source>
</evidence>
<dbReference type="InterPro" id="IPR017937">
    <property type="entry name" value="Thioredoxin_CS"/>
</dbReference>
<keyword evidence="8" id="KW-1185">Reference proteome</keyword>
<dbReference type="SUPFAM" id="SSF52833">
    <property type="entry name" value="Thioredoxin-like"/>
    <property type="match status" value="1"/>
</dbReference>
<feature type="domain" description="Thioredoxin" evidence="6">
    <location>
        <begin position="30"/>
        <end position="171"/>
    </location>
</feature>
<keyword evidence="3" id="KW-1015">Disulfide bond</keyword>
<reference evidence="7 8" key="1">
    <citation type="submission" date="2008-05" db="EMBL/GenBank/DDBJ databases">
        <title>Complete sequence of chromosome of Geobacter lovleyi SZ.</title>
        <authorList>
            <consortium name="US DOE Joint Genome Institute"/>
            <person name="Lucas S."/>
            <person name="Copeland A."/>
            <person name="Lapidus A."/>
            <person name="Glavina del Rio T."/>
            <person name="Dalin E."/>
            <person name="Tice H."/>
            <person name="Bruce D."/>
            <person name="Goodwin L."/>
            <person name="Pitluck S."/>
            <person name="Chertkov O."/>
            <person name="Meincke L."/>
            <person name="Brettin T."/>
            <person name="Detter J.C."/>
            <person name="Han C."/>
            <person name="Tapia R."/>
            <person name="Kuske C.R."/>
            <person name="Schmutz J."/>
            <person name="Larimer F."/>
            <person name="Land M."/>
            <person name="Hauser L."/>
            <person name="Kyrpides N."/>
            <person name="Mikhailova N."/>
            <person name="Sung Y."/>
            <person name="Fletcher K.E."/>
            <person name="Ritalahti K.M."/>
            <person name="Loeffler F.E."/>
            <person name="Richardson P."/>
        </authorList>
    </citation>
    <scope>NUCLEOTIDE SEQUENCE [LARGE SCALE GENOMIC DNA]</scope>
    <source>
        <strain evidence="8">ATCC BAA-1151 / DSM 17278 / SZ</strain>
    </source>
</reference>
<evidence type="ECO:0000259" key="6">
    <source>
        <dbReference type="PROSITE" id="PS51352"/>
    </source>
</evidence>
<evidence type="ECO:0000256" key="1">
    <source>
        <dbReference type="ARBA" id="ARBA00004196"/>
    </source>
</evidence>
<dbReference type="STRING" id="398767.Glov_2276"/>
<keyword evidence="2" id="KW-0201">Cytochrome c-type biogenesis</keyword>
<dbReference type="InterPro" id="IPR036249">
    <property type="entry name" value="Thioredoxin-like_sf"/>
</dbReference>
<dbReference type="PANTHER" id="PTHR42852">
    <property type="entry name" value="THIOL:DISULFIDE INTERCHANGE PROTEIN DSBE"/>
    <property type="match status" value="1"/>
</dbReference>
<organism evidence="7 8">
    <name type="scientific">Trichlorobacter lovleyi (strain ATCC BAA-1151 / DSM 17278 / SZ)</name>
    <name type="common">Geobacter lovleyi</name>
    <dbReference type="NCBI Taxonomy" id="398767"/>
    <lineage>
        <taxon>Bacteria</taxon>
        <taxon>Pseudomonadati</taxon>
        <taxon>Thermodesulfobacteriota</taxon>
        <taxon>Desulfuromonadia</taxon>
        <taxon>Geobacterales</taxon>
        <taxon>Geobacteraceae</taxon>
        <taxon>Trichlorobacter</taxon>
    </lineage>
</organism>
<keyword evidence="5" id="KW-0732">Signal</keyword>
<dbReference type="HOGENOM" id="CLU_042529_11_0_7"/>
<evidence type="ECO:0000256" key="4">
    <source>
        <dbReference type="ARBA" id="ARBA00023284"/>
    </source>
</evidence>
<feature type="signal peptide" evidence="5">
    <location>
        <begin position="1"/>
        <end position="24"/>
    </location>
</feature>
<evidence type="ECO:0000313" key="8">
    <source>
        <dbReference type="Proteomes" id="UP000002420"/>
    </source>
</evidence>
<keyword evidence="4" id="KW-0676">Redox-active center</keyword>
<feature type="chain" id="PRO_5002787539" evidence="5">
    <location>
        <begin position="25"/>
        <end position="171"/>
    </location>
</feature>
<dbReference type="KEGG" id="glo:Glov_2276"/>
<evidence type="ECO:0000256" key="2">
    <source>
        <dbReference type="ARBA" id="ARBA00022748"/>
    </source>
</evidence>
<dbReference type="CDD" id="cd02966">
    <property type="entry name" value="TlpA_like_family"/>
    <property type="match status" value="1"/>
</dbReference>